<sequence length="400" mass="43608">MRSAGVGNPNAAARLEGRESGFDGIGAPGRPWGLGAGRPLATGATGGPPSIPWDVLLGIQPVTGVFNTVTIRHRLHLFVNRATRCMASGNTSPPRTPESRQRKSFAEVWLLPHRSSLFMFLYQAIEGWLLLWLTDRAHKLVKGCLSLVPRLSASPAPSPPSPPTSPLLPPTALVVASASSPAASFDWVLYGAVRSVLYPFVVAVSHPFSIVRTVFLVKGELLADGIRESFIAVMPSREASVYGRSYWAHVVSGLADFWLSELVYRASLPLLQRHFPNLFPPPQPLVRLVQVDEMLESRQARKATKIRRNLAIASLRFFSGLEAQGCSSLCEVSHDGLVSCLRSVLDDEGFSGLYRGFRAHCVSLVAQSIWMAGVFGLSHLSRKMDSLLGLDEDDEDFLDD</sequence>
<accession>L8GQG2</accession>
<dbReference type="InterPro" id="IPR023395">
    <property type="entry name" value="MCP_dom_sf"/>
</dbReference>
<keyword evidence="6" id="KW-1185">Reference proteome</keyword>
<organism evidence="5 6">
    <name type="scientific">Acanthamoeba castellanii (strain ATCC 30010 / Neff)</name>
    <dbReference type="NCBI Taxonomy" id="1257118"/>
    <lineage>
        <taxon>Eukaryota</taxon>
        <taxon>Amoebozoa</taxon>
        <taxon>Discosea</taxon>
        <taxon>Longamoebia</taxon>
        <taxon>Centramoebida</taxon>
        <taxon>Acanthamoebidae</taxon>
        <taxon>Acanthamoeba</taxon>
    </lineage>
</organism>
<dbReference type="GeneID" id="14915640"/>
<dbReference type="SUPFAM" id="SSF103506">
    <property type="entry name" value="Mitochondrial carrier"/>
    <property type="match status" value="1"/>
</dbReference>
<evidence type="ECO:0000256" key="4">
    <source>
        <dbReference type="SAM" id="MobiDB-lite"/>
    </source>
</evidence>
<gene>
    <name evidence="5" type="ORF">ACA1_215940</name>
</gene>
<proteinExistence type="predicted"/>
<keyword evidence="3" id="KW-0472">Membrane</keyword>
<evidence type="ECO:0000256" key="1">
    <source>
        <dbReference type="ARBA" id="ARBA00004370"/>
    </source>
</evidence>
<name>L8GQG2_ACACF</name>
<evidence type="ECO:0000313" key="6">
    <source>
        <dbReference type="Proteomes" id="UP000011083"/>
    </source>
</evidence>
<keyword evidence="2" id="KW-0812">Transmembrane</keyword>
<evidence type="ECO:0000256" key="3">
    <source>
        <dbReference type="ARBA" id="ARBA00023136"/>
    </source>
</evidence>
<protein>
    <recommendedName>
        <fullName evidence="7">Carrier superfamily protein</fullName>
    </recommendedName>
</protein>
<evidence type="ECO:0000256" key="2">
    <source>
        <dbReference type="ARBA" id="ARBA00022692"/>
    </source>
</evidence>
<comment type="subcellular location">
    <subcellularLocation>
        <location evidence="1">Membrane</location>
    </subcellularLocation>
</comment>
<evidence type="ECO:0008006" key="7">
    <source>
        <dbReference type="Google" id="ProtNLM"/>
    </source>
</evidence>
<dbReference type="VEuPathDB" id="AmoebaDB:ACA1_215940"/>
<feature type="region of interest" description="Disordered" evidence="4">
    <location>
        <begin position="1"/>
        <end position="28"/>
    </location>
</feature>
<dbReference type="EMBL" id="KB008036">
    <property type="protein sequence ID" value="ELR15112.1"/>
    <property type="molecule type" value="Genomic_DNA"/>
</dbReference>
<evidence type="ECO:0000313" key="5">
    <source>
        <dbReference type="EMBL" id="ELR15112.1"/>
    </source>
</evidence>
<dbReference type="KEGG" id="acan:ACA1_215940"/>
<dbReference type="GO" id="GO:0016020">
    <property type="term" value="C:membrane"/>
    <property type="evidence" value="ECO:0007669"/>
    <property type="project" value="UniProtKB-SubCell"/>
</dbReference>
<dbReference type="Proteomes" id="UP000011083">
    <property type="component" value="Unassembled WGS sequence"/>
</dbReference>
<reference evidence="5 6" key="1">
    <citation type="journal article" date="2013" name="Genome Biol.">
        <title>Genome of Acanthamoeba castellanii highlights extensive lateral gene transfer and early evolution of tyrosine kinase signaling.</title>
        <authorList>
            <person name="Clarke M."/>
            <person name="Lohan A.J."/>
            <person name="Liu B."/>
            <person name="Lagkouvardos I."/>
            <person name="Roy S."/>
            <person name="Zafar N."/>
            <person name="Bertelli C."/>
            <person name="Schilde C."/>
            <person name="Kianianmomeni A."/>
            <person name="Burglin T.R."/>
            <person name="Frech C."/>
            <person name="Turcotte B."/>
            <person name="Kopec K.O."/>
            <person name="Synnott J.M."/>
            <person name="Choo C."/>
            <person name="Paponov I."/>
            <person name="Finkler A."/>
            <person name="Soon Heng Tan C."/>
            <person name="Hutchins A.P."/>
            <person name="Weinmeier T."/>
            <person name="Rattei T."/>
            <person name="Chu J.S."/>
            <person name="Gimenez G."/>
            <person name="Irimia M."/>
            <person name="Rigden D.J."/>
            <person name="Fitzpatrick D.A."/>
            <person name="Lorenzo-Morales J."/>
            <person name="Bateman A."/>
            <person name="Chiu C.H."/>
            <person name="Tang P."/>
            <person name="Hegemann P."/>
            <person name="Fromm H."/>
            <person name="Raoult D."/>
            <person name="Greub G."/>
            <person name="Miranda-Saavedra D."/>
            <person name="Chen N."/>
            <person name="Nash P."/>
            <person name="Ginger M.L."/>
            <person name="Horn M."/>
            <person name="Schaap P."/>
            <person name="Caler L."/>
            <person name="Loftus B."/>
        </authorList>
    </citation>
    <scope>NUCLEOTIDE SEQUENCE [LARGE SCALE GENOMIC DNA]</scope>
    <source>
        <strain evidence="5 6">Neff</strain>
    </source>
</reference>
<dbReference type="OrthoDB" id="2403262at2759"/>
<dbReference type="RefSeq" id="XP_004337125.1">
    <property type="nucleotide sequence ID" value="XM_004337077.1"/>
</dbReference>
<dbReference type="AlphaFoldDB" id="L8GQG2"/>